<dbReference type="AlphaFoldDB" id="F5CI82"/>
<keyword evidence="1" id="KW-0496">Mitochondrion</keyword>
<name>F5CI82_9EUGL</name>
<feature type="non-terminal residue" evidence="1">
    <location>
        <position position="30"/>
    </location>
</feature>
<proteinExistence type="predicted"/>
<protein>
    <submittedName>
        <fullName evidence="1">Cytochrome oxidase subunit 1</fullName>
    </submittedName>
</protein>
<gene>
    <name evidence="1" type="primary">cox1</name>
</gene>
<dbReference type="EMBL" id="JF698679">
    <property type="protein sequence ID" value="AEB96363.1"/>
    <property type="molecule type" value="Genomic_DNA"/>
</dbReference>
<evidence type="ECO:0000313" key="1">
    <source>
        <dbReference type="EMBL" id="AEB96363.1"/>
    </source>
</evidence>
<reference evidence="1" key="1">
    <citation type="journal article" date="2011" name="Mol. Biol. Evol.">
        <title>Evolutionary Conserved cox1 Trans-splicing without cis-Motifs.</title>
        <authorList>
            <person name="Kiethega G.N."/>
            <person name="Turcotte M."/>
            <person name="Burger G."/>
        </authorList>
    </citation>
    <scope>NUCLEOTIDE SEQUENCE</scope>
    <source>
        <strain evidence="1">ATCC 50223</strain>
    </source>
</reference>
<geneLocation type="mitochondrion" evidence="1"/>
<feature type="non-terminal residue" evidence="1">
    <location>
        <position position="1"/>
    </location>
</feature>
<sequence length="30" mass="3523">RCCVWPVYWCTGHSWATHWVPSTHVASTYT</sequence>
<organism evidence="1">
    <name type="scientific">Diplonema ambulator</name>
    <dbReference type="NCBI Taxonomy" id="182243"/>
    <lineage>
        <taxon>Eukaryota</taxon>
        <taxon>Discoba</taxon>
        <taxon>Euglenozoa</taxon>
        <taxon>Diplonemea</taxon>
        <taxon>Diplonemidae</taxon>
        <taxon>Diplonema</taxon>
    </lineage>
</organism>
<accession>F5CI82</accession>